<keyword evidence="2" id="KW-1185">Reference proteome</keyword>
<organism evidence="1 2">
    <name type="scientific">Elsinoe ampelina</name>
    <dbReference type="NCBI Taxonomy" id="302913"/>
    <lineage>
        <taxon>Eukaryota</taxon>
        <taxon>Fungi</taxon>
        <taxon>Dikarya</taxon>
        <taxon>Ascomycota</taxon>
        <taxon>Pezizomycotina</taxon>
        <taxon>Dothideomycetes</taxon>
        <taxon>Dothideomycetidae</taxon>
        <taxon>Myriangiales</taxon>
        <taxon>Elsinoaceae</taxon>
        <taxon>Elsinoe</taxon>
    </lineage>
</organism>
<accession>A0A6A6GIM0</accession>
<reference evidence="2" key="1">
    <citation type="journal article" date="2020" name="Stud. Mycol.">
        <title>101 Dothideomycetes genomes: A test case for predicting lifestyles and emergence of pathogens.</title>
        <authorList>
            <person name="Haridas S."/>
            <person name="Albert R."/>
            <person name="Binder M."/>
            <person name="Bloem J."/>
            <person name="LaButti K."/>
            <person name="Salamov A."/>
            <person name="Andreopoulos B."/>
            <person name="Baker S."/>
            <person name="Barry K."/>
            <person name="Bills G."/>
            <person name="Bluhm B."/>
            <person name="Cannon C."/>
            <person name="Castanera R."/>
            <person name="Culley D."/>
            <person name="Daum C."/>
            <person name="Ezra D."/>
            <person name="Gonzalez J."/>
            <person name="Henrissat B."/>
            <person name="Kuo A."/>
            <person name="Liang C."/>
            <person name="Lipzen A."/>
            <person name="Lutzoni F."/>
            <person name="Magnuson J."/>
            <person name="Mondo S."/>
            <person name="Nolan M."/>
            <person name="Ohm R."/>
            <person name="Pangilinan J."/>
            <person name="Park H.-J."/>
            <person name="Ramirez L."/>
            <person name="Alfaro M."/>
            <person name="Sun H."/>
            <person name="Tritt A."/>
            <person name="Yoshinaga Y."/>
            <person name="Zwiers L.-H."/>
            <person name="Turgeon B."/>
            <person name="Goodwin S."/>
            <person name="Spatafora J."/>
            <person name="Crous P."/>
            <person name="Grigoriev I."/>
        </authorList>
    </citation>
    <scope>NUCLEOTIDE SEQUENCE [LARGE SCALE GENOMIC DNA]</scope>
    <source>
        <strain evidence="2">CECT 20119</strain>
    </source>
</reference>
<gene>
    <name evidence="1" type="ORF">BDZ85DRAFT_279271</name>
</gene>
<name>A0A6A6GIM0_9PEZI</name>
<evidence type="ECO:0000313" key="1">
    <source>
        <dbReference type="EMBL" id="KAF2225594.1"/>
    </source>
</evidence>
<dbReference type="AlphaFoldDB" id="A0A6A6GIM0"/>
<sequence length="212" mass="23902">MVALNLQHVYDAQAYLKSAGIKSVVTGDVGLAYHGVDVAIFNLELCVPDVDRVHAAKLLQARKTQYRTLPDLDEPDFYHPYKKGASRCQIRSVSPAFELHIVSDKALGMNLDAIDCEESKADTSQMHPEIRDLCHGVSNKVLSSITWTRLSAFVNGWLQLAVLHHGEETQLIFLMEAERLMDASRIDQTWCMKHIDDEERLSIATQLVRKND</sequence>
<dbReference type="EMBL" id="ML992503">
    <property type="protein sequence ID" value="KAF2225594.1"/>
    <property type="molecule type" value="Genomic_DNA"/>
</dbReference>
<dbReference type="Proteomes" id="UP000799538">
    <property type="component" value="Unassembled WGS sequence"/>
</dbReference>
<dbReference type="OrthoDB" id="3822342at2759"/>
<protein>
    <submittedName>
        <fullName evidence="1">Uncharacterized protein</fullName>
    </submittedName>
</protein>
<evidence type="ECO:0000313" key="2">
    <source>
        <dbReference type="Proteomes" id="UP000799538"/>
    </source>
</evidence>
<proteinExistence type="predicted"/>